<evidence type="ECO:0000256" key="2">
    <source>
        <dbReference type="ARBA" id="ARBA00023186"/>
    </source>
</evidence>
<dbReference type="GO" id="GO:0006351">
    <property type="term" value="P:DNA-templated transcription"/>
    <property type="evidence" value="ECO:0007669"/>
    <property type="project" value="InterPro"/>
</dbReference>
<dbReference type="GO" id="GO:0005524">
    <property type="term" value="F:ATP binding"/>
    <property type="evidence" value="ECO:0007669"/>
    <property type="project" value="InterPro"/>
</dbReference>
<comment type="caution">
    <text evidence="5">The sequence shown here is derived from an EMBL/GenBank/DDBJ whole genome shotgun (WGS) entry which is preliminary data.</text>
</comment>
<evidence type="ECO:0000313" key="5">
    <source>
        <dbReference type="EMBL" id="KAF6142913.1"/>
    </source>
</evidence>
<feature type="domain" description="TORTIFOLIA1/TORL1-2 C-terminal" evidence="4">
    <location>
        <begin position="173"/>
        <end position="229"/>
    </location>
</feature>
<gene>
    <name evidence="5" type="ORF">GIB67_003869</name>
</gene>
<dbReference type="Pfam" id="PF00183">
    <property type="entry name" value="HSP90"/>
    <property type="match status" value="1"/>
</dbReference>
<dbReference type="EMBL" id="JACGCM010002226">
    <property type="protein sequence ID" value="KAF6142913.1"/>
    <property type="molecule type" value="Genomic_DNA"/>
</dbReference>
<evidence type="ECO:0000259" key="3">
    <source>
        <dbReference type="Pfam" id="PF04567"/>
    </source>
</evidence>
<feature type="non-terminal residue" evidence="5">
    <location>
        <position position="1"/>
    </location>
</feature>
<dbReference type="InterPro" id="IPR057599">
    <property type="entry name" value="TORTIFOLIA1/TORL1-2_C"/>
</dbReference>
<dbReference type="GO" id="GO:0016887">
    <property type="term" value="F:ATP hydrolysis activity"/>
    <property type="evidence" value="ECO:0007669"/>
    <property type="project" value="InterPro"/>
</dbReference>
<evidence type="ECO:0000313" key="6">
    <source>
        <dbReference type="Proteomes" id="UP000541444"/>
    </source>
</evidence>
<comment type="similarity">
    <text evidence="1">Belongs to the heat shock protein 90 family.</text>
</comment>
<sequence>MCQTSLMESSFVLSDPKEFANNIYSSVKTSLKISSDAIEDEEIKADEVEEVETPKEANEGADTEPSIAIVSVFKFGTVCSCSLPVSPDFIGGSHNSMITLENRVRGLERVVEDMAQDLAGSSGRRPTTFMNTFLSFDSYSYDAPRNGHMGSSKRDLVDVRSPMLENDGNQFLQLVDLVMGNGPNILGIPTEIKNELLLNLNEASLAMDTPEEWEEATPDQFLDQLASGWGIDLQHFENEKSLDEGGWHELVINGHIEYVDTEEEETTIYNL</sequence>
<keyword evidence="6" id="KW-1185">Reference proteome</keyword>
<protein>
    <submittedName>
        <fullName evidence="5">Uncharacterized protein</fullName>
    </submittedName>
</protein>
<dbReference type="GO" id="GO:0140662">
    <property type="term" value="F:ATP-dependent protein folding chaperone"/>
    <property type="evidence" value="ECO:0007669"/>
    <property type="project" value="InterPro"/>
</dbReference>
<dbReference type="InterPro" id="IPR007647">
    <property type="entry name" value="RNA_pol_Rpb2_5"/>
</dbReference>
<reference evidence="5 6" key="1">
    <citation type="journal article" date="2020" name="IScience">
        <title>Genome Sequencing of the Endangered Kingdonia uniflora (Circaeasteraceae, Ranunculales) Reveals Potential Mechanisms of Evolutionary Specialization.</title>
        <authorList>
            <person name="Sun Y."/>
            <person name="Deng T."/>
            <person name="Zhang A."/>
            <person name="Moore M.J."/>
            <person name="Landis J.B."/>
            <person name="Lin N."/>
            <person name="Zhang H."/>
            <person name="Zhang X."/>
            <person name="Huang J."/>
            <person name="Zhang X."/>
            <person name="Sun H."/>
            <person name="Wang H."/>
        </authorList>
    </citation>
    <scope>NUCLEOTIDE SEQUENCE [LARGE SCALE GENOMIC DNA]</scope>
    <source>
        <strain evidence="5">TB1705</strain>
        <tissue evidence="5">Leaf</tissue>
    </source>
</reference>
<feature type="domain" description="RNA polymerase Rpb2" evidence="3">
    <location>
        <begin position="247"/>
        <end position="267"/>
    </location>
</feature>
<dbReference type="AlphaFoldDB" id="A0A7J7LJW6"/>
<organism evidence="5 6">
    <name type="scientific">Kingdonia uniflora</name>
    <dbReference type="NCBI Taxonomy" id="39325"/>
    <lineage>
        <taxon>Eukaryota</taxon>
        <taxon>Viridiplantae</taxon>
        <taxon>Streptophyta</taxon>
        <taxon>Embryophyta</taxon>
        <taxon>Tracheophyta</taxon>
        <taxon>Spermatophyta</taxon>
        <taxon>Magnoliopsida</taxon>
        <taxon>Ranunculales</taxon>
        <taxon>Circaeasteraceae</taxon>
        <taxon>Kingdonia</taxon>
    </lineage>
</organism>
<keyword evidence="2" id="KW-0143">Chaperone</keyword>
<name>A0A7J7LJW6_9MAGN</name>
<accession>A0A7J7LJW6</accession>
<dbReference type="Proteomes" id="UP000541444">
    <property type="component" value="Unassembled WGS sequence"/>
</dbReference>
<dbReference type="GO" id="GO:0051082">
    <property type="term" value="F:unfolded protein binding"/>
    <property type="evidence" value="ECO:0007669"/>
    <property type="project" value="InterPro"/>
</dbReference>
<proteinExistence type="inferred from homology"/>
<evidence type="ECO:0000259" key="4">
    <source>
        <dbReference type="Pfam" id="PF24713"/>
    </source>
</evidence>
<dbReference type="InterPro" id="IPR001404">
    <property type="entry name" value="Hsp90_fam"/>
</dbReference>
<dbReference type="Pfam" id="PF24713">
    <property type="entry name" value="TOR1L1_C"/>
    <property type="match status" value="1"/>
</dbReference>
<dbReference type="Pfam" id="PF04567">
    <property type="entry name" value="RNA_pol_Rpb2_5"/>
    <property type="match status" value="1"/>
</dbReference>
<evidence type="ECO:0000256" key="1">
    <source>
        <dbReference type="ARBA" id="ARBA00008239"/>
    </source>
</evidence>